<dbReference type="Proteomes" id="UP001143856">
    <property type="component" value="Unassembled WGS sequence"/>
</dbReference>
<comment type="caution">
    <text evidence="1">The sequence shown here is derived from an EMBL/GenBank/DDBJ whole genome shotgun (WGS) entry which is preliminary data.</text>
</comment>
<sequence length="180" mass="20012">MSSPLAMMTAKAAVRGAPLTHKHTIPLASARVPKRINEFTITRRNIRSRASLTTGSRLFSTCVPARRDVTPNTSKNESSLHSKPGNQQPSPPSEEDFKVSFHNLGMNRVTKFVVYTVIGILGTMETIFWCKVLVSARIETDLAPMRVPPTLFEMNTVDFVYCSGDGGPAMKKEKNNEWMK</sequence>
<evidence type="ECO:0000313" key="1">
    <source>
        <dbReference type="EMBL" id="KAJ2971698.1"/>
    </source>
</evidence>
<reference evidence="1" key="1">
    <citation type="submission" date="2022-10" db="EMBL/GenBank/DDBJ databases">
        <title>Genome Sequence of Xylaria curta.</title>
        <authorList>
            <person name="Buettner E."/>
        </authorList>
    </citation>
    <scope>NUCLEOTIDE SEQUENCE</scope>
    <source>
        <strain evidence="1">Babe10</strain>
    </source>
</reference>
<proteinExistence type="predicted"/>
<name>A0ACC1MY63_9PEZI</name>
<gene>
    <name evidence="1" type="ORF">NUW58_g9343</name>
</gene>
<evidence type="ECO:0000313" key="2">
    <source>
        <dbReference type="Proteomes" id="UP001143856"/>
    </source>
</evidence>
<accession>A0ACC1MY63</accession>
<organism evidence="1 2">
    <name type="scientific">Xylaria curta</name>
    <dbReference type="NCBI Taxonomy" id="42375"/>
    <lineage>
        <taxon>Eukaryota</taxon>
        <taxon>Fungi</taxon>
        <taxon>Dikarya</taxon>
        <taxon>Ascomycota</taxon>
        <taxon>Pezizomycotina</taxon>
        <taxon>Sordariomycetes</taxon>
        <taxon>Xylariomycetidae</taxon>
        <taxon>Xylariales</taxon>
        <taxon>Xylariaceae</taxon>
        <taxon>Xylaria</taxon>
    </lineage>
</organism>
<dbReference type="EMBL" id="JAPDGR010003320">
    <property type="protein sequence ID" value="KAJ2971698.1"/>
    <property type="molecule type" value="Genomic_DNA"/>
</dbReference>
<keyword evidence="2" id="KW-1185">Reference proteome</keyword>
<protein>
    <submittedName>
        <fullName evidence="1">Uncharacterized protein</fullName>
    </submittedName>
</protein>